<accession>A0A9D4G4R6</accession>
<dbReference type="EMBL" id="JAIWYP010000006">
    <property type="protein sequence ID" value="KAH3810535.1"/>
    <property type="molecule type" value="Genomic_DNA"/>
</dbReference>
<dbReference type="GO" id="GO:0003824">
    <property type="term" value="F:catalytic activity"/>
    <property type="evidence" value="ECO:0007669"/>
    <property type="project" value="InterPro"/>
</dbReference>
<protein>
    <submittedName>
        <fullName evidence="1">Uncharacterized protein</fullName>
    </submittedName>
</protein>
<name>A0A9D4G4R6_DREPO</name>
<evidence type="ECO:0000313" key="2">
    <source>
        <dbReference type="Proteomes" id="UP000828390"/>
    </source>
</evidence>
<evidence type="ECO:0000313" key="1">
    <source>
        <dbReference type="EMBL" id="KAH3810535.1"/>
    </source>
</evidence>
<dbReference type="SUPFAM" id="SSF74650">
    <property type="entry name" value="Galactose mutarotase-like"/>
    <property type="match status" value="1"/>
</dbReference>
<sequence length="75" mass="8563">MAVLEDKGKRVTLHSGKLHGVAALEEGWLEVMLDRNVFRDDRKRLGQGVPKRVLTRTEFAIQLILYSGPCFRNIL</sequence>
<dbReference type="GO" id="GO:0030246">
    <property type="term" value="F:carbohydrate binding"/>
    <property type="evidence" value="ECO:0007669"/>
    <property type="project" value="InterPro"/>
</dbReference>
<organism evidence="1 2">
    <name type="scientific">Dreissena polymorpha</name>
    <name type="common">Zebra mussel</name>
    <name type="synonym">Mytilus polymorpha</name>
    <dbReference type="NCBI Taxonomy" id="45954"/>
    <lineage>
        <taxon>Eukaryota</taxon>
        <taxon>Metazoa</taxon>
        <taxon>Spiralia</taxon>
        <taxon>Lophotrochozoa</taxon>
        <taxon>Mollusca</taxon>
        <taxon>Bivalvia</taxon>
        <taxon>Autobranchia</taxon>
        <taxon>Heteroconchia</taxon>
        <taxon>Euheterodonta</taxon>
        <taxon>Imparidentia</taxon>
        <taxon>Neoheterodontei</taxon>
        <taxon>Myida</taxon>
        <taxon>Dreissenoidea</taxon>
        <taxon>Dreissenidae</taxon>
        <taxon>Dreissena</taxon>
    </lineage>
</organism>
<proteinExistence type="predicted"/>
<keyword evidence="2" id="KW-1185">Reference proteome</keyword>
<dbReference type="InterPro" id="IPR011013">
    <property type="entry name" value="Gal_mutarotase_sf_dom"/>
</dbReference>
<dbReference type="GO" id="GO:0005975">
    <property type="term" value="P:carbohydrate metabolic process"/>
    <property type="evidence" value="ECO:0007669"/>
    <property type="project" value="InterPro"/>
</dbReference>
<dbReference type="Gene3D" id="2.70.98.30">
    <property type="entry name" value="Golgi alpha-mannosidase II, domain 4"/>
    <property type="match status" value="1"/>
</dbReference>
<comment type="caution">
    <text evidence="1">The sequence shown here is derived from an EMBL/GenBank/DDBJ whole genome shotgun (WGS) entry which is preliminary data.</text>
</comment>
<gene>
    <name evidence="1" type="ORF">DPMN_138929</name>
</gene>
<dbReference type="AlphaFoldDB" id="A0A9D4G4R6"/>
<reference evidence="1" key="1">
    <citation type="journal article" date="2019" name="bioRxiv">
        <title>The Genome of the Zebra Mussel, Dreissena polymorpha: A Resource for Invasive Species Research.</title>
        <authorList>
            <person name="McCartney M.A."/>
            <person name="Auch B."/>
            <person name="Kono T."/>
            <person name="Mallez S."/>
            <person name="Zhang Y."/>
            <person name="Obille A."/>
            <person name="Becker A."/>
            <person name="Abrahante J.E."/>
            <person name="Garbe J."/>
            <person name="Badalamenti J.P."/>
            <person name="Herman A."/>
            <person name="Mangelson H."/>
            <person name="Liachko I."/>
            <person name="Sullivan S."/>
            <person name="Sone E.D."/>
            <person name="Koren S."/>
            <person name="Silverstein K.A.T."/>
            <person name="Beckman K.B."/>
            <person name="Gohl D.M."/>
        </authorList>
    </citation>
    <scope>NUCLEOTIDE SEQUENCE</scope>
    <source>
        <strain evidence="1">Duluth1</strain>
        <tissue evidence="1">Whole animal</tissue>
    </source>
</reference>
<dbReference type="Proteomes" id="UP000828390">
    <property type="component" value="Unassembled WGS sequence"/>
</dbReference>
<reference evidence="1" key="2">
    <citation type="submission" date="2020-11" db="EMBL/GenBank/DDBJ databases">
        <authorList>
            <person name="McCartney M.A."/>
            <person name="Auch B."/>
            <person name="Kono T."/>
            <person name="Mallez S."/>
            <person name="Becker A."/>
            <person name="Gohl D.M."/>
            <person name="Silverstein K.A.T."/>
            <person name="Koren S."/>
            <person name="Bechman K.B."/>
            <person name="Herman A."/>
            <person name="Abrahante J.E."/>
            <person name="Garbe J."/>
        </authorList>
    </citation>
    <scope>NUCLEOTIDE SEQUENCE</scope>
    <source>
        <strain evidence="1">Duluth1</strain>
        <tissue evidence="1">Whole animal</tissue>
    </source>
</reference>